<organism evidence="1 2">
    <name type="scientific">Denitromonas iodatirespirans</name>
    <dbReference type="NCBI Taxonomy" id="2795389"/>
    <lineage>
        <taxon>Bacteria</taxon>
        <taxon>Pseudomonadati</taxon>
        <taxon>Pseudomonadota</taxon>
        <taxon>Betaproteobacteria</taxon>
        <taxon>Rhodocyclales</taxon>
        <taxon>Zoogloeaceae</taxon>
        <taxon>Denitromonas</taxon>
    </lineage>
</organism>
<accession>A0A944D8B9</accession>
<proteinExistence type="predicted"/>
<keyword evidence="2" id="KW-1185">Reference proteome</keyword>
<dbReference type="Proteomes" id="UP000694660">
    <property type="component" value="Unassembled WGS sequence"/>
</dbReference>
<evidence type="ECO:0000313" key="1">
    <source>
        <dbReference type="EMBL" id="MBT0961685.1"/>
    </source>
</evidence>
<gene>
    <name evidence="1" type="ORF">I8J34_10930</name>
</gene>
<evidence type="ECO:0000313" key="2">
    <source>
        <dbReference type="Proteomes" id="UP000694660"/>
    </source>
</evidence>
<dbReference type="EMBL" id="JAEKFT010000010">
    <property type="protein sequence ID" value="MBT0961685.1"/>
    <property type="molecule type" value="Genomic_DNA"/>
</dbReference>
<dbReference type="RefSeq" id="WP_214361441.1">
    <property type="nucleotide sequence ID" value="NZ_JAEKFT010000010.1"/>
</dbReference>
<reference evidence="2" key="1">
    <citation type="journal article" date="2022" name="ISME J.">
        <title>Genetic and phylogenetic analysis of dissimilatory iodate-reducing bacteria identifies potential niches across the world's oceans.</title>
        <authorList>
            <person name="Reyes-Umana V."/>
            <person name="Henning Z."/>
            <person name="Lee K."/>
            <person name="Barnum T.P."/>
            <person name="Coates J.D."/>
        </authorList>
    </citation>
    <scope>NUCLEOTIDE SEQUENCE [LARGE SCALE GENOMIC DNA]</scope>
    <source>
        <strain evidence="2">IR12</strain>
    </source>
</reference>
<protein>
    <submittedName>
        <fullName evidence="1">Uncharacterized protein</fullName>
    </submittedName>
</protein>
<name>A0A944D8B9_DENI1</name>
<sequence length="68" mass="7850">MTSYPFTVYRFRVVNPMSGKPVVTRYEMTEQEEHESHTVIERLDYTARVITGPSGHTSDFLSNRQPGD</sequence>
<dbReference type="AlphaFoldDB" id="A0A944D8B9"/>
<comment type="caution">
    <text evidence="1">The sequence shown here is derived from an EMBL/GenBank/DDBJ whole genome shotgun (WGS) entry which is preliminary data.</text>
</comment>